<accession>A0ACB7PHI6</accession>
<proteinExistence type="predicted"/>
<name>A0ACB7PHI6_9PEZI</name>
<gene>
    <name evidence="1" type="ORF">F5144DRAFT_484354</name>
</gene>
<evidence type="ECO:0000313" key="1">
    <source>
        <dbReference type="EMBL" id="KAH6641068.1"/>
    </source>
</evidence>
<reference evidence="1 2" key="1">
    <citation type="journal article" date="2021" name="Nat. Commun.">
        <title>Genetic determinants of endophytism in the Arabidopsis root mycobiome.</title>
        <authorList>
            <person name="Mesny F."/>
            <person name="Miyauchi S."/>
            <person name="Thiergart T."/>
            <person name="Pickel B."/>
            <person name="Atanasova L."/>
            <person name="Karlsson M."/>
            <person name="Huettel B."/>
            <person name="Barry K.W."/>
            <person name="Haridas S."/>
            <person name="Chen C."/>
            <person name="Bauer D."/>
            <person name="Andreopoulos W."/>
            <person name="Pangilinan J."/>
            <person name="LaButti K."/>
            <person name="Riley R."/>
            <person name="Lipzen A."/>
            <person name="Clum A."/>
            <person name="Drula E."/>
            <person name="Henrissat B."/>
            <person name="Kohler A."/>
            <person name="Grigoriev I.V."/>
            <person name="Martin F.M."/>
            <person name="Hacquard S."/>
        </authorList>
    </citation>
    <scope>NUCLEOTIDE SEQUENCE [LARGE SCALE GENOMIC DNA]</scope>
    <source>
        <strain evidence="1 2">MPI-SDFR-AT-0079</strain>
    </source>
</reference>
<protein>
    <submittedName>
        <fullName evidence="1">Uncharacterized protein</fullName>
    </submittedName>
</protein>
<organism evidence="1 2">
    <name type="scientific">Chaetomium tenue</name>
    <dbReference type="NCBI Taxonomy" id="1854479"/>
    <lineage>
        <taxon>Eukaryota</taxon>
        <taxon>Fungi</taxon>
        <taxon>Dikarya</taxon>
        <taxon>Ascomycota</taxon>
        <taxon>Pezizomycotina</taxon>
        <taxon>Sordariomycetes</taxon>
        <taxon>Sordariomycetidae</taxon>
        <taxon>Sordariales</taxon>
        <taxon>Chaetomiaceae</taxon>
        <taxon>Chaetomium</taxon>
    </lineage>
</organism>
<dbReference type="EMBL" id="JAGIZQ010000002">
    <property type="protein sequence ID" value="KAH6641068.1"/>
    <property type="molecule type" value="Genomic_DNA"/>
</dbReference>
<dbReference type="Proteomes" id="UP000724584">
    <property type="component" value="Unassembled WGS sequence"/>
</dbReference>
<evidence type="ECO:0000313" key="2">
    <source>
        <dbReference type="Proteomes" id="UP000724584"/>
    </source>
</evidence>
<comment type="caution">
    <text evidence="1">The sequence shown here is derived from an EMBL/GenBank/DDBJ whole genome shotgun (WGS) entry which is preliminary data.</text>
</comment>
<keyword evidence="2" id="KW-1185">Reference proteome</keyword>
<sequence>MIMAPMLPFVRRAFNTGLPPSEFTNQWKHPKDAFVVLMILGGDIVARALAQLVGSCLTPVAFSFGWVAYAITAVVSVIGEKKLMPPADFPCKVINGENGYVRDNRSWIIGRMVRDFDSWKDKQPRAPGVPDLPANPVQTRVEQIIDLKWGELRQRARDRREPEPERPLKAGLCVSIYNAKQATKGYPGYSAPYIVGLCTGIVQLGVSAIPYGIFRDWSILLVTGSGIVLSFVSGALSQWSKEKWACRTKTKKTVVLTCGNGSQHAIVIRGTGLGLDLEDLAAPDAGPSSRWGTNLAVIVLGILWILLLITASGITENTWFLIAVGGMGMLHNMYVAGISRPPKAFGVPLEFVEVIGMPKVMDALFEVEHKYYDLGKSMLPTFFPGRLNEEEQNRWDRYEEIAKGSRR</sequence>